<dbReference type="EMBL" id="FNDZ01000001">
    <property type="protein sequence ID" value="SDI20062.1"/>
    <property type="molecule type" value="Genomic_DNA"/>
</dbReference>
<dbReference type="SFLD" id="SFLDS00003">
    <property type="entry name" value="Haloacid_Dehalogenase"/>
    <property type="match status" value="1"/>
</dbReference>
<dbReference type="Proteomes" id="UP000183255">
    <property type="component" value="Unassembled WGS sequence"/>
</dbReference>
<dbReference type="NCBIfam" id="TIGR01509">
    <property type="entry name" value="HAD-SF-IA-v3"/>
    <property type="match status" value="1"/>
</dbReference>
<name>A0A1G8IML3_9CLOT</name>
<sequence length="220" mass="25307">MLFNEIKGVIFDMDGTLIDSMWVWRKIDEDFIRERGINLLPEELMGKISHLSFHETAEFFKREFMLPESVEDIKDHWNTMARHEYIHHVLLKDHALEFLEALKKKGIRMAIATSSSKELLEETIHSKGIAQYFDTIVTTDMAGKTKIEPDVYLLAAKNLGLNPREIAVFEDIPAAMIGAKKAGMVVFGVHDKFSEDKMEEILGTCHHYIHHFGELLPLLI</sequence>
<dbReference type="Gene3D" id="1.10.150.240">
    <property type="entry name" value="Putative phosphatase, domain 2"/>
    <property type="match status" value="1"/>
</dbReference>
<dbReference type="PRINTS" id="PR00413">
    <property type="entry name" value="HADHALOGNASE"/>
</dbReference>
<reference evidence="1 2" key="1">
    <citation type="submission" date="2016-10" db="EMBL/GenBank/DDBJ databases">
        <authorList>
            <person name="de Groot N.N."/>
        </authorList>
    </citation>
    <scope>NUCLEOTIDE SEQUENCE [LARGE SCALE GENOMIC DNA]</scope>
    <source>
        <strain evidence="1 2">CGMCC 1.5058</strain>
    </source>
</reference>
<accession>A0A1G8IML3</accession>
<dbReference type="SFLD" id="SFLDG01135">
    <property type="entry name" value="C1.5.6:_HAD__Beta-PGM__Phospha"/>
    <property type="match status" value="1"/>
</dbReference>
<dbReference type="SUPFAM" id="SSF56784">
    <property type="entry name" value="HAD-like"/>
    <property type="match status" value="1"/>
</dbReference>
<protein>
    <submittedName>
        <fullName evidence="1">Haloacid dehalogenase superfamily, subfamily IA, variant 3 with third motif having DD or ED</fullName>
    </submittedName>
</protein>
<dbReference type="GO" id="GO:0016791">
    <property type="term" value="F:phosphatase activity"/>
    <property type="evidence" value="ECO:0007669"/>
    <property type="project" value="TreeGrafter"/>
</dbReference>
<dbReference type="PANTHER" id="PTHR18901:SF38">
    <property type="entry name" value="PSEUDOURIDINE-5'-PHOSPHATASE"/>
    <property type="match status" value="1"/>
</dbReference>
<dbReference type="Gene3D" id="3.40.50.1000">
    <property type="entry name" value="HAD superfamily/HAD-like"/>
    <property type="match status" value="1"/>
</dbReference>
<dbReference type="PANTHER" id="PTHR18901">
    <property type="entry name" value="2-DEOXYGLUCOSE-6-PHOSPHATE PHOSPHATASE 2"/>
    <property type="match status" value="1"/>
</dbReference>
<dbReference type="InterPro" id="IPR023214">
    <property type="entry name" value="HAD_sf"/>
</dbReference>
<dbReference type="InterPro" id="IPR006439">
    <property type="entry name" value="HAD-SF_hydro_IA"/>
</dbReference>
<gene>
    <name evidence="1" type="ORF">SAMN05421804_101930</name>
</gene>
<evidence type="ECO:0000313" key="1">
    <source>
        <dbReference type="EMBL" id="SDI20062.1"/>
    </source>
</evidence>
<organism evidence="1 2">
    <name type="scientific">Proteiniclasticum ruminis</name>
    <dbReference type="NCBI Taxonomy" id="398199"/>
    <lineage>
        <taxon>Bacteria</taxon>
        <taxon>Bacillati</taxon>
        <taxon>Bacillota</taxon>
        <taxon>Clostridia</taxon>
        <taxon>Eubacteriales</taxon>
        <taxon>Clostridiaceae</taxon>
        <taxon>Proteiniclasticum</taxon>
    </lineage>
</organism>
<dbReference type="Pfam" id="PF13419">
    <property type="entry name" value="HAD_2"/>
    <property type="match status" value="1"/>
</dbReference>
<dbReference type="InterPro" id="IPR023198">
    <property type="entry name" value="PGP-like_dom2"/>
</dbReference>
<dbReference type="InterPro" id="IPR036412">
    <property type="entry name" value="HAD-like_sf"/>
</dbReference>
<proteinExistence type="predicted"/>
<evidence type="ECO:0000313" key="2">
    <source>
        <dbReference type="Proteomes" id="UP000183255"/>
    </source>
</evidence>
<dbReference type="CDD" id="cd07505">
    <property type="entry name" value="HAD_BPGM-like"/>
    <property type="match status" value="1"/>
</dbReference>
<dbReference type="SFLD" id="SFLDG01129">
    <property type="entry name" value="C1.5:_HAD__Beta-PGM__Phosphata"/>
    <property type="match status" value="1"/>
</dbReference>
<dbReference type="AlphaFoldDB" id="A0A1G8IML3"/>
<dbReference type="InterPro" id="IPR041492">
    <property type="entry name" value="HAD_2"/>
</dbReference>